<keyword evidence="7" id="KW-1185">Reference proteome</keyword>
<reference evidence="6 7" key="1">
    <citation type="journal article" date="2019" name="Genome Biol. Evol.">
        <title>Insights into the evolution of the New World diploid cottons (Gossypium, subgenus Houzingenia) based on genome sequencing.</title>
        <authorList>
            <person name="Grover C.E."/>
            <person name="Arick M.A. 2nd"/>
            <person name="Thrash A."/>
            <person name="Conover J.L."/>
            <person name="Sanders W.S."/>
            <person name="Peterson D.G."/>
            <person name="Frelichowski J.E."/>
            <person name="Scheffler J.A."/>
            <person name="Scheffler B.E."/>
            <person name="Wendel J.F."/>
        </authorList>
    </citation>
    <scope>NUCLEOTIDE SEQUENCE [LARGE SCALE GENOMIC DNA]</scope>
    <source>
        <strain evidence="6">6</strain>
        <tissue evidence="6">Leaf</tissue>
    </source>
</reference>
<dbReference type="AlphaFoldDB" id="A0A7J9KBW1"/>
<organism evidence="6 7">
    <name type="scientific">Gossypium armourianum</name>
    <dbReference type="NCBI Taxonomy" id="34283"/>
    <lineage>
        <taxon>Eukaryota</taxon>
        <taxon>Viridiplantae</taxon>
        <taxon>Streptophyta</taxon>
        <taxon>Embryophyta</taxon>
        <taxon>Tracheophyta</taxon>
        <taxon>Spermatophyta</taxon>
        <taxon>Magnoliopsida</taxon>
        <taxon>eudicotyledons</taxon>
        <taxon>Gunneridae</taxon>
        <taxon>Pentapetalae</taxon>
        <taxon>rosids</taxon>
        <taxon>malvids</taxon>
        <taxon>Malvales</taxon>
        <taxon>Malvaceae</taxon>
        <taxon>Malvoideae</taxon>
        <taxon>Gossypium</taxon>
    </lineage>
</organism>
<name>A0A7J9KBW1_9ROSI</name>
<dbReference type="InterPro" id="IPR035446">
    <property type="entry name" value="SLSG/EP1"/>
</dbReference>
<dbReference type="SMART" id="SM00108">
    <property type="entry name" value="B_lectin"/>
    <property type="match status" value="1"/>
</dbReference>
<keyword evidence="1" id="KW-0732">Signal</keyword>
<feature type="domain" description="Apple" evidence="5">
    <location>
        <begin position="304"/>
        <end position="382"/>
    </location>
</feature>
<evidence type="ECO:0000256" key="1">
    <source>
        <dbReference type="ARBA" id="ARBA00022729"/>
    </source>
</evidence>
<evidence type="ECO:0000256" key="4">
    <source>
        <dbReference type="SAM" id="Phobius"/>
    </source>
</evidence>
<dbReference type="SUPFAM" id="SSF51110">
    <property type="entry name" value="alpha-D-mannose-specific plant lectins"/>
    <property type="match status" value="1"/>
</dbReference>
<dbReference type="CDD" id="cd01098">
    <property type="entry name" value="PAN_AP_plant"/>
    <property type="match status" value="1"/>
</dbReference>
<dbReference type="InterPro" id="IPR051343">
    <property type="entry name" value="G-type_lectin_kinases/EP1-like"/>
</dbReference>
<feature type="transmembrane region" description="Helical" evidence="4">
    <location>
        <begin position="21"/>
        <end position="47"/>
    </location>
</feature>
<protein>
    <recommendedName>
        <fullName evidence="5">Apple domain-containing protein</fullName>
    </recommendedName>
</protein>
<proteinExistence type="predicted"/>
<dbReference type="PROSITE" id="PS50948">
    <property type="entry name" value="PAN"/>
    <property type="match status" value="1"/>
</dbReference>
<keyword evidence="4" id="KW-1133">Transmembrane helix</keyword>
<comment type="caution">
    <text evidence="6">The sequence shown here is derived from an EMBL/GenBank/DDBJ whole genome shotgun (WGS) entry which is preliminary data.</text>
</comment>
<evidence type="ECO:0000256" key="2">
    <source>
        <dbReference type="ARBA" id="ARBA00023157"/>
    </source>
</evidence>
<keyword evidence="4" id="KW-0472">Membrane</keyword>
<sequence>MDHYKPLQVIASTQISKQLKAFQFSFHFAFTTMRLIYLFLFTVFFIAKATVPPSETFQYVNEGELGPYIIEYDGNYRALPPFSAPFQLCYYNTTPNAYTLALRMGLTRSESLFRWVWEANRGNPVRENATLTFVSDGNLVLADVDGQSLRLGGATKLVSRASAMNNSDGPYSLGPLEYVKFNSTSEDDEGTAYGLNLEYQVANSSTGGTLRIGRPNYNSTLSFLRLGMDGNLKVYTYYDPVFDSAWEVTFTLFSRDSFWGSECQLPERCGKFGLCEDSQCVACPSPNGLLGWSKDCDVKKLSSCNEKDFNYYKLNGVDHFMTTYTRGNAIKQDECGNKCTKDCKCMGYFYNQETSRCWMAYDLKTLTRLANSTHVAYIKAPKYDKAGISFF</sequence>
<dbReference type="EMBL" id="JABFAE010000013">
    <property type="protein sequence ID" value="MBA0843945.1"/>
    <property type="molecule type" value="Genomic_DNA"/>
</dbReference>
<keyword evidence="2" id="KW-1015">Disulfide bond</keyword>
<evidence type="ECO:0000256" key="3">
    <source>
        <dbReference type="ARBA" id="ARBA00023180"/>
    </source>
</evidence>
<keyword evidence="4" id="KW-0812">Transmembrane</keyword>
<dbReference type="InterPro" id="IPR036426">
    <property type="entry name" value="Bulb-type_lectin_dom_sf"/>
</dbReference>
<evidence type="ECO:0000259" key="5">
    <source>
        <dbReference type="PROSITE" id="PS50948"/>
    </source>
</evidence>
<dbReference type="Proteomes" id="UP000593575">
    <property type="component" value="Unassembled WGS sequence"/>
</dbReference>
<dbReference type="PANTHER" id="PTHR47976">
    <property type="entry name" value="G-TYPE LECTIN S-RECEPTOR-LIKE SERINE/THREONINE-PROTEIN KINASE SD2-5"/>
    <property type="match status" value="1"/>
</dbReference>
<dbReference type="InterPro" id="IPR001480">
    <property type="entry name" value="Bulb-type_lectin_dom"/>
</dbReference>
<evidence type="ECO:0000313" key="7">
    <source>
        <dbReference type="Proteomes" id="UP000593575"/>
    </source>
</evidence>
<gene>
    <name evidence="6" type="ORF">Goarm_001084</name>
</gene>
<keyword evidence="3" id="KW-0325">Glycoprotein</keyword>
<accession>A0A7J9KBW1</accession>
<dbReference type="InterPro" id="IPR003609">
    <property type="entry name" value="Pan_app"/>
</dbReference>
<dbReference type="PIRSF" id="PIRSF002686">
    <property type="entry name" value="SLG"/>
    <property type="match status" value="1"/>
</dbReference>
<dbReference type="PANTHER" id="PTHR47976:SF115">
    <property type="entry name" value="RECEPTOR-LIKE SERINE_THREONINE-PROTEIN KINASE"/>
    <property type="match status" value="1"/>
</dbReference>
<evidence type="ECO:0000313" key="6">
    <source>
        <dbReference type="EMBL" id="MBA0843945.1"/>
    </source>
</evidence>